<keyword evidence="2" id="KW-0479">Metal-binding</keyword>
<dbReference type="PROSITE" id="PS50157">
    <property type="entry name" value="ZINC_FINGER_C2H2_2"/>
    <property type="match status" value="12"/>
</dbReference>
<organism evidence="10 11">
    <name type="scientific">Saccoglossus kowalevskii</name>
    <name type="common">Acorn worm</name>
    <dbReference type="NCBI Taxonomy" id="10224"/>
    <lineage>
        <taxon>Eukaryota</taxon>
        <taxon>Metazoa</taxon>
        <taxon>Hemichordata</taxon>
        <taxon>Enteropneusta</taxon>
        <taxon>Harrimaniidae</taxon>
        <taxon>Saccoglossus</taxon>
    </lineage>
</organism>
<dbReference type="PANTHER" id="PTHR24394">
    <property type="entry name" value="ZINC FINGER PROTEIN"/>
    <property type="match status" value="1"/>
</dbReference>
<feature type="domain" description="C2H2-type" evidence="9">
    <location>
        <begin position="483"/>
        <end position="510"/>
    </location>
</feature>
<keyword evidence="5" id="KW-0862">Zinc</keyword>
<feature type="domain" description="C2H2-type" evidence="9">
    <location>
        <begin position="595"/>
        <end position="622"/>
    </location>
</feature>
<evidence type="ECO:0000256" key="2">
    <source>
        <dbReference type="ARBA" id="ARBA00022723"/>
    </source>
</evidence>
<dbReference type="Pfam" id="PF00096">
    <property type="entry name" value="zf-C2H2"/>
    <property type="match status" value="5"/>
</dbReference>
<dbReference type="Pfam" id="PF12171">
    <property type="entry name" value="zf-C2H2_jaz"/>
    <property type="match status" value="1"/>
</dbReference>
<dbReference type="GeneID" id="100367937"/>
<sequence length="860" mass="97705">MQVAMNSTDVRPSDSDGNLQVDDVHRCAQCQIEFYTLSEYVAHKYYTHRLRITFTTCKENPQIVLPSLQPIEKENINKDAYVYVAIDDSAVDNQQSSDNNSGEQQLGLKCADCERTFRHEEALDKHRRVNHQIYSCEKCNITLKSISAVKAHVKSHSPSGKPFVCGTCNKSFKLEAILKAHLKVHSGIRDYKCPECGDSFKTKGSLDRHLRRHTDERPFVCPDCGRSFRESGALTRHIKAPTACPLKGKSPEPEDDTTCSSYNSSAKIPSITHNIGTRLQTKVKQVQEQLSATALQQQQQQQQQQQHESIAEENVIQAAENAENSSQVLYTENEPKQHIEIIDTREAEVFLPLQCRACREVFDNTDSLREHLKMHIGTTPHRCGLCIFATRTRNGLQDHMMSAHSKRLIIINEVDEVMEETEQATVQVVENMETDNDAQIDMDKEEEENGSFSAAVQQFIELQDTGDPVEPINSGIHGYRVTHKCYLCHRSFRGKSYLRAHLRKHTGEKPFECTYCPKRFRCKDFLNKHLLIHTNERRYKCGECGKLYKRITHVKEHLRIHSNERPYVCEHCSKGFKTKNILQTHLRTHTNDAPWKCQYCTKSFKEKASVVRHERSHTGERPFKCERCGKGFAEHGTLRRHERSKVPCKPSAEPAEVFAGPEPRVSNKEESDLRNSENIISSKDDCGSVSVVLASKDYDSREDSTVAASVLAEFSSVVANTQEYIINIVETSGDGTVPNVRSTDEEVVQTVLLTESMLADEQSQLQPEQQQQTQHHQEIMQHSQQVTEQECCEMEQETMQSVTGFGLSEEQASNEIVQQVAMTTGTEDSFVAMKDCSEVIVRSAQPHEDQPELETVVVEM</sequence>
<keyword evidence="6" id="KW-0539">Nucleus</keyword>
<evidence type="ECO:0000256" key="7">
    <source>
        <dbReference type="PROSITE-ProRule" id="PRU00042"/>
    </source>
</evidence>
<protein>
    <submittedName>
        <fullName evidence="11">Transcription factor E4F1-like</fullName>
    </submittedName>
</protein>
<feature type="domain" description="C2H2-type" evidence="9">
    <location>
        <begin position="134"/>
        <end position="161"/>
    </location>
</feature>
<dbReference type="PANTHER" id="PTHR24394:SF29">
    <property type="entry name" value="MYONEURIN"/>
    <property type="match status" value="1"/>
</dbReference>
<dbReference type="Proteomes" id="UP000694865">
    <property type="component" value="Unplaced"/>
</dbReference>
<feature type="domain" description="C2H2-type" evidence="9">
    <location>
        <begin position="511"/>
        <end position="538"/>
    </location>
</feature>
<evidence type="ECO:0000256" key="8">
    <source>
        <dbReference type="SAM" id="MobiDB-lite"/>
    </source>
</evidence>
<dbReference type="InterPro" id="IPR036236">
    <property type="entry name" value="Znf_C2H2_sf"/>
</dbReference>
<evidence type="ECO:0000256" key="6">
    <source>
        <dbReference type="ARBA" id="ARBA00023242"/>
    </source>
</evidence>
<feature type="domain" description="C2H2-type" evidence="9">
    <location>
        <begin position="219"/>
        <end position="251"/>
    </location>
</feature>
<evidence type="ECO:0000259" key="9">
    <source>
        <dbReference type="PROSITE" id="PS50157"/>
    </source>
</evidence>
<evidence type="ECO:0000313" key="11">
    <source>
        <dbReference type="RefSeq" id="XP_006822223.1"/>
    </source>
</evidence>
<accession>A0ABM0MQD2</accession>
<dbReference type="Pfam" id="PF12874">
    <property type="entry name" value="zf-met"/>
    <property type="match status" value="1"/>
</dbReference>
<feature type="domain" description="C2H2-type" evidence="9">
    <location>
        <begin position="567"/>
        <end position="594"/>
    </location>
</feature>
<dbReference type="RefSeq" id="XP_006822223.1">
    <property type="nucleotide sequence ID" value="XM_006822160.1"/>
</dbReference>
<keyword evidence="3" id="KW-0677">Repeat</keyword>
<name>A0ABM0MQD2_SACKO</name>
<dbReference type="Gene3D" id="3.30.160.60">
    <property type="entry name" value="Classic Zinc Finger"/>
    <property type="match status" value="11"/>
</dbReference>
<comment type="subcellular location">
    <subcellularLocation>
        <location evidence="1">Nucleus</location>
    </subcellularLocation>
</comment>
<proteinExistence type="predicted"/>
<feature type="domain" description="C2H2-type" evidence="9">
    <location>
        <begin position="539"/>
        <end position="566"/>
    </location>
</feature>
<keyword evidence="10" id="KW-1185">Reference proteome</keyword>
<evidence type="ECO:0000313" key="10">
    <source>
        <dbReference type="Proteomes" id="UP000694865"/>
    </source>
</evidence>
<feature type="domain" description="C2H2-type" evidence="9">
    <location>
        <begin position="108"/>
        <end position="131"/>
    </location>
</feature>
<feature type="region of interest" description="Disordered" evidence="8">
    <location>
        <begin position="763"/>
        <end position="782"/>
    </location>
</feature>
<dbReference type="InterPro" id="IPR013087">
    <property type="entry name" value="Znf_C2H2_type"/>
</dbReference>
<feature type="compositionally biased region" description="Basic and acidic residues" evidence="8">
    <location>
        <begin position="665"/>
        <end position="674"/>
    </location>
</feature>
<feature type="domain" description="C2H2-type" evidence="9">
    <location>
        <begin position="353"/>
        <end position="380"/>
    </location>
</feature>
<evidence type="ECO:0000256" key="5">
    <source>
        <dbReference type="ARBA" id="ARBA00022833"/>
    </source>
</evidence>
<dbReference type="InterPro" id="IPR022755">
    <property type="entry name" value="Znf_C2H2_jaz"/>
</dbReference>
<dbReference type="SMART" id="SM00355">
    <property type="entry name" value="ZnF_C2H2"/>
    <property type="match status" value="14"/>
</dbReference>
<evidence type="ECO:0000256" key="4">
    <source>
        <dbReference type="ARBA" id="ARBA00022771"/>
    </source>
</evidence>
<feature type="domain" description="C2H2-type" evidence="9">
    <location>
        <begin position="163"/>
        <end position="190"/>
    </location>
</feature>
<feature type="region of interest" description="Disordered" evidence="8">
    <location>
        <begin position="643"/>
        <end position="674"/>
    </location>
</feature>
<evidence type="ECO:0000256" key="3">
    <source>
        <dbReference type="ARBA" id="ARBA00022737"/>
    </source>
</evidence>
<dbReference type="PROSITE" id="PS00028">
    <property type="entry name" value="ZINC_FINGER_C2H2_1"/>
    <property type="match status" value="11"/>
</dbReference>
<feature type="region of interest" description="Disordered" evidence="8">
    <location>
        <begin position="243"/>
        <end position="262"/>
    </location>
</feature>
<dbReference type="Pfam" id="PF13894">
    <property type="entry name" value="zf-C2H2_4"/>
    <property type="match status" value="1"/>
</dbReference>
<dbReference type="SUPFAM" id="SSF57667">
    <property type="entry name" value="beta-beta-alpha zinc fingers"/>
    <property type="match status" value="7"/>
</dbReference>
<feature type="domain" description="C2H2-type" evidence="9">
    <location>
        <begin position="623"/>
        <end position="650"/>
    </location>
</feature>
<keyword evidence="4 7" id="KW-0863">Zinc-finger</keyword>
<gene>
    <name evidence="11" type="primary">LOC100367937</name>
</gene>
<feature type="domain" description="C2H2-type" evidence="9">
    <location>
        <begin position="191"/>
        <end position="218"/>
    </location>
</feature>
<reference evidence="11" key="1">
    <citation type="submission" date="2025-08" db="UniProtKB">
        <authorList>
            <consortium name="RefSeq"/>
        </authorList>
    </citation>
    <scope>IDENTIFICATION</scope>
    <source>
        <tissue evidence="11">Testes</tissue>
    </source>
</reference>
<evidence type="ECO:0000256" key="1">
    <source>
        <dbReference type="ARBA" id="ARBA00004123"/>
    </source>
</evidence>